<organism evidence="1 2">
    <name type="scientific">Deinococcus deserti (strain DSM 17065 / CIP 109153 / LMG 22923 / VCD115)</name>
    <dbReference type="NCBI Taxonomy" id="546414"/>
    <lineage>
        <taxon>Bacteria</taxon>
        <taxon>Thermotogati</taxon>
        <taxon>Deinococcota</taxon>
        <taxon>Deinococci</taxon>
        <taxon>Deinococcales</taxon>
        <taxon>Deinococcaceae</taxon>
        <taxon>Deinococcus</taxon>
    </lineage>
</organism>
<dbReference type="PaxDb" id="546414-Deide_18230"/>
<dbReference type="InterPro" id="IPR036038">
    <property type="entry name" value="Aminotransferase-like"/>
</dbReference>
<evidence type="ECO:0000313" key="1">
    <source>
        <dbReference type="EMBL" id="ACO46810.1"/>
    </source>
</evidence>
<keyword evidence="2" id="KW-1185">Reference proteome</keyword>
<dbReference type="STRING" id="546414.Deide_18230"/>
<name>C1CX93_DEIDV</name>
<accession>C1CX93</accession>
<evidence type="ECO:0008006" key="3">
    <source>
        <dbReference type="Google" id="ProtNLM"/>
    </source>
</evidence>
<protein>
    <recommendedName>
        <fullName evidence="3">Aminotransferase class IV</fullName>
    </recommendedName>
</protein>
<dbReference type="KEGG" id="ddr:Deide_18230"/>
<dbReference type="OrthoDB" id="9805628at2"/>
<gene>
    <name evidence="1" type="ordered locus">Deide_18230</name>
</gene>
<dbReference type="SUPFAM" id="SSF56752">
    <property type="entry name" value="D-aminoacid aminotransferase-like PLP-dependent enzymes"/>
    <property type="match status" value="1"/>
</dbReference>
<dbReference type="HOGENOM" id="CLU_020844_2_1_0"/>
<proteinExistence type="predicted"/>
<dbReference type="Pfam" id="PF01063">
    <property type="entry name" value="Aminotran_4"/>
    <property type="match status" value="1"/>
</dbReference>
<dbReference type="Gene3D" id="3.20.10.10">
    <property type="entry name" value="D-amino Acid Aminotransferase, subunit A, domain 2"/>
    <property type="match status" value="1"/>
</dbReference>
<sequence>MKLLPVHLNRPSWLHGATAFTTVRTRYAEPLHWAAHLGRLQSTCAFLGLSAPDPELPVLDPLPWGLARVTVTEAGTFLSHRLLQVGPRPEAGVQVRLTGVQVHPQLALHKTGNYLPYRLAMQAADGAFEGWLQDSSGRVVDGSRTSPLLRLNGQLVVPAGGLPSVTRAAYLSGQEFIERSVQAEELSQVTAAWVCGSGTGVVPVSELHTPAGTQVLSVHWPELSDPALLWPGTD</sequence>
<dbReference type="Proteomes" id="UP000002208">
    <property type="component" value="Chromosome"/>
</dbReference>
<dbReference type="InterPro" id="IPR043132">
    <property type="entry name" value="BCAT-like_C"/>
</dbReference>
<dbReference type="Gene3D" id="3.30.470.10">
    <property type="match status" value="1"/>
</dbReference>
<dbReference type="InterPro" id="IPR043131">
    <property type="entry name" value="BCAT-like_N"/>
</dbReference>
<dbReference type="eggNOG" id="COG0115">
    <property type="taxonomic scope" value="Bacteria"/>
</dbReference>
<dbReference type="InterPro" id="IPR001544">
    <property type="entry name" value="Aminotrans_IV"/>
</dbReference>
<dbReference type="GO" id="GO:0003824">
    <property type="term" value="F:catalytic activity"/>
    <property type="evidence" value="ECO:0007669"/>
    <property type="project" value="InterPro"/>
</dbReference>
<reference evidence="1 2" key="1">
    <citation type="journal article" date="2009" name="PLoS Genet.">
        <title>Alliance of proteomics and genomics to unravel the specificities of Sahara bacterium Deinococcus deserti.</title>
        <authorList>
            <person name="de Groot A."/>
            <person name="Dulermo R."/>
            <person name="Ortet P."/>
            <person name="Blanchard L."/>
            <person name="Guerin P."/>
            <person name="Fernandez B."/>
            <person name="Vacherie B."/>
            <person name="Dossat C."/>
            <person name="Jolivet E."/>
            <person name="Siguier P."/>
            <person name="Chandler M."/>
            <person name="Barakat M."/>
            <person name="Dedieu A."/>
            <person name="Barbe V."/>
            <person name="Heulin T."/>
            <person name="Sommer S."/>
            <person name="Achouak W."/>
            <person name="Armengaud J."/>
        </authorList>
    </citation>
    <scope>NUCLEOTIDE SEQUENCE [LARGE SCALE GENOMIC DNA]</scope>
    <source>
        <strain evidence="2">DSM 17065 / CIP 109153 / LMG 22923 / VCD115</strain>
    </source>
</reference>
<evidence type="ECO:0000313" key="2">
    <source>
        <dbReference type="Proteomes" id="UP000002208"/>
    </source>
</evidence>
<dbReference type="AlphaFoldDB" id="C1CX93"/>
<dbReference type="RefSeq" id="WP_012693932.1">
    <property type="nucleotide sequence ID" value="NC_012526.1"/>
</dbReference>
<dbReference type="EMBL" id="CP001114">
    <property type="protein sequence ID" value="ACO46810.1"/>
    <property type="molecule type" value="Genomic_DNA"/>
</dbReference>